<proteinExistence type="predicted"/>
<comment type="caution">
    <text evidence="1">The sequence shown here is derived from an EMBL/GenBank/DDBJ whole genome shotgun (WGS) entry which is preliminary data.</text>
</comment>
<organism evidence="1 2">
    <name type="scientific">Clostridium yunnanense</name>
    <dbReference type="NCBI Taxonomy" id="2800325"/>
    <lineage>
        <taxon>Bacteria</taxon>
        <taxon>Bacillati</taxon>
        <taxon>Bacillota</taxon>
        <taxon>Clostridia</taxon>
        <taxon>Eubacteriales</taxon>
        <taxon>Clostridiaceae</taxon>
        <taxon>Clostridium</taxon>
    </lineage>
</organism>
<sequence>MVMKKKGSTLVTVVAVFAILFTVGTAILSLSLSSYKLRKVESKKIENLYGSESGIDAAKKIIQVAVNTAIKKANSDVIKANNNINNQIEDLKAHPPNNSNYYDYINDAVRDQQNTNNINYLLWKKDENGDNTPANTLHYVNEDGTINLADINTKLKAVFDKSYFEFLNVNLSYCVITNPDGTRNYNYLLLDGTNSVVRSNFELNSTAVVSLNYTPLTATEISAQINGTTAVLPVTLASVFTSTDGVRREIEARYNISAPDLTNHNVVNNPLLQKSIVADGNMYVKGNLTVNGDVFVKGEEQRNNDNGIVYTKYDGGININIDPTEITGSTEMTTLNRVEVNFNGNVVTPSTFNVKQNSNVNVNGGNLYANNVNLGKIKRTDSYISNNTLNVNTDMVVYNDFTFNADNTTVGINNLYAVNDLTDDSVDVSRKSKSSSSIIVNRALGTSSITINNDAYILGSAYIRVGENNENYQTGESIAVKGNYLAYTSPITNTPDDYQFQYLAPLQLVSRRNGADMLMAHKKDYFLLTANRTEIQQNQGSIHLQGGVDKLYISGAYISDGQARAPVPESVDKTAKLINKRKEYANQAYEMGSFNNSDIIGTDQANDPLLQKYNAMIVDKTVSNLTNFPDNAEHSDDVNGIIEEEYIHSGVTRPILLGDPTSINSLNQYSKVININNKRGIIITNCDVVFDNKNLNFTGTIITTKNISFLQGSHVQIDYDGKLVQKLISTYNLQALFNSGKTINSQITGITGITRAGEATENIDYSSCIRSDYWRINR</sequence>
<evidence type="ECO:0000313" key="2">
    <source>
        <dbReference type="Proteomes" id="UP000596739"/>
    </source>
</evidence>
<gene>
    <name evidence="1" type="ORF">JHL18_07570</name>
</gene>
<keyword evidence="2" id="KW-1185">Reference proteome</keyword>
<evidence type="ECO:0000313" key="1">
    <source>
        <dbReference type="EMBL" id="MBK1810491.1"/>
    </source>
</evidence>
<dbReference type="RefSeq" id="WP_200267737.1">
    <property type="nucleotide sequence ID" value="NZ_JAENHN010000025.1"/>
</dbReference>
<dbReference type="EMBL" id="JAENHN010000025">
    <property type="protein sequence ID" value="MBK1810491.1"/>
    <property type="molecule type" value="Genomic_DNA"/>
</dbReference>
<accession>A0ABS1EMB8</accession>
<name>A0ABS1EMB8_9CLOT</name>
<dbReference type="Proteomes" id="UP000596739">
    <property type="component" value="Unassembled WGS sequence"/>
</dbReference>
<reference evidence="2" key="1">
    <citation type="submission" date="2021-01" db="EMBL/GenBank/DDBJ databases">
        <title>Genome public.</title>
        <authorList>
            <person name="Liu C."/>
            <person name="Sun Q."/>
        </authorList>
    </citation>
    <scope>NUCLEOTIDE SEQUENCE [LARGE SCALE GENOMIC DNA]</scope>
    <source>
        <strain evidence="2">YIM B02505</strain>
    </source>
</reference>
<protein>
    <submittedName>
        <fullName evidence="1">Uncharacterized protein</fullName>
    </submittedName>
</protein>